<evidence type="ECO:0000259" key="8">
    <source>
        <dbReference type="PROSITE" id="PS50928"/>
    </source>
</evidence>
<dbReference type="InterPro" id="IPR000515">
    <property type="entry name" value="MetI-like"/>
</dbReference>
<dbReference type="PANTHER" id="PTHR43386:SF1">
    <property type="entry name" value="D,D-DIPEPTIDE TRANSPORT SYSTEM PERMEASE PROTEIN DDPC-RELATED"/>
    <property type="match status" value="1"/>
</dbReference>
<evidence type="ECO:0000313" key="9">
    <source>
        <dbReference type="EMBL" id="MFC6646309.1"/>
    </source>
</evidence>
<keyword evidence="2 7" id="KW-0813">Transport</keyword>
<dbReference type="InterPro" id="IPR035906">
    <property type="entry name" value="MetI-like_sf"/>
</dbReference>
<feature type="transmembrane region" description="Helical" evidence="7">
    <location>
        <begin position="131"/>
        <end position="159"/>
    </location>
</feature>
<evidence type="ECO:0000256" key="6">
    <source>
        <dbReference type="ARBA" id="ARBA00023136"/>
    </source>
</evidence>
<keyword evidence="10" id="KW-1185">Reference proteome</keyword>
<dbReference type="InterPro" id="IPR050366">
    <property type="entry name" value="BP-dependent_transpt_permease"/>
</dbReference>
<protein>
    <submittedName>
        <fullName evidence="9">ABC transporter permease</fullName>
    </submittedName>
</protein>
<gene>
    <name evidence="9" type="ORF">ACFQBQ_12080</name>
</gene>
<feature type="transmembrane region" description="Helical" evidence="7">
    <location>
        <begin position="20"/>
        <end position="42"/>
    </location>
</feature>
<accession>A0ABW1ZAW9</accession>
<dbReference type="PROSITE" id="PS50928">
    <property type="entry name" value="ABC_TM1"/>
    <property type="match status" value="1"/>
</dbReference>
<reference evidence="10" key="1">
    <citation type="journal article" date="2019" name="Int. J. Syst. Evol. Microbiol.">
        <title>The Global Catalogue of Microorganisms (GCM) 10K type strain sequencing project: providing services to taxonomists for standard genome sequencing and annotation.</title>
        <authorList>
            <consortium name="The Broad Institute Genomics Platform"/>
            <consortium name="The Broad Institute Genome Sequencing Center for Infectious Disease"/>
            <person name="Wu L."/>
            <person name="Ma J."/>
        </authorList>
    </citation>
    <scope>NUCLEOTIDE SEQUENCE [LARGE SCALE GENOMIC DNA]</scope>
    <source>
        <strain evidence="10">CGMCC 1.16026</strain>
    </source>
</reference>
<evidence type="ECO:0000313" key="10">
    <source>
        <dbReference type="Proteomes" id="UP001596391"/>
    </source>
</evidence>
<sequence>MSKRAFVLPVRGLGDVELTAAGVAGAVIFALIVLSALLAPVLPLQSPLHLDLHHRFAAPFVDEHLLGTDQLGRDLLSRVVYGGRSTLVIASSATVFGVVVGTVLGLIAGFYRGFAETIIMRLVDIELSIPMMLLALLVIAVLGPSLLNLIVVLGLTAWVRAARMVRAEAMVLRSRTSSRRRM</sequence>
<comment type="caution">
    <text evidence="9">The sequence shown here is derived from an EMBL/GenBank/DDBJ whole genome shotgun (WGS) entry which is preliminary data.</text>
</comment>
<dbReference type="Gene3D" id="1.10.3720.10">
    <property type="entry name" value="MetI-like"/>
    <property type="match status" value="1"/>
</dbReference>
<feature type="transmembrane region" description="Helical" evidence="7">
    <location>
        <begin position="87"/>
        <end position="111"/>
    </location>
</feature>
<feature type="domain" description="ABC transmembrane type-1" evidence="8">
    <location>
        <begin position="83"/>
        <end position="182"/>
    </location>
</feature>
<evidence type="ECO:0000256" key="5">
    <source>
        <dbReference type="ARBA" id="ARBA00022989"/>
    </source>
</evidence>
<comment type="similarity">
    <text evidence="7">Belongs to the binding-protein-dependent transport system permease family.</text>
</comment>
<dbReference type="Pfam" id="PF00528">
    <property type="entry name" value="BPD_transp_1"/>
    <property type="match status" value="1"/>
</dbReference>
<dbReference type="SUPFAM" id="SSF161098">
    <property type="entry name" value="MetI-like"/>
    <property type="match status" value="1"/>
</dbReference>
<dbReference type="EMBL" id="JBHSWI010000001">
    <property type="protein sequence ID" value="MFC6646309.1"/>
    <property type="molecule type" value="Genomic_DNA"/>
</dbReference>
<keyword evidence="3" id="KW-1003">Cell membrane</keyword>
<evidence type="ECO:0000256" key="2">
    <source>
        <dbReference type="ARBA" id="ARBA00022448"/>
    </source>
</evidence>
<keyword evidence="5 7" id="KW-1133">Transmembrane helix</keyword>
<keyword evidence="6 7" id="KW-0472">Membrane</keyword>
<name>A0ABW1ZAW9_9BACT</name>
<comment type="subcellular location">
    <subcellularLocation>
        <location evidence="1 7">Cell membrane</location>
        <topology evidence="1 7">Multi-pass membrane protein</topology>
    </subcellularLocation>
</comment>
<dbReference type="PANTHER" id="PTHR43386">
    <property type="entry name" value="OLIGOPEPTIDE TRANSPORT SYSTEM PERMEASE PROTEIN APPC"/>
    <property type="match status" value="1"/>
</dbReference>
<organism evidence="9 10">
    <name type="scientific">Granulicella cerasi</name>
    <dbReference type="NCBI Taxonomy" id="741063"/>
    <lineage>
        <taxon>Bacteria</taxon>
        <taxon>Pseudomonadati</taxon>
        <taxon>Acidobacteriota</taxon>
        <taxon>Terriglobia</taxon>
        <taxon>Terriglobales</taxon>
        <taxon>Acidobacteriaceae</taxon>
        <taxon>Granulicella</taxon>
    </lineage>
</organism>
<evidence type="ECO:0000256" key="1">
    <source>
        <dbReference type="ARBA" id="ARBA00004651"/>
    </source>
</evidence>
<dbReference type="Proteomes" id="UP001596391">
    <property type="component" value="Unassembled WGS sequence"/>
</dbReference>
<evidence type="ECO:0000256" key="4">
    <source>
        <dbReference type="ARBA" id="ARBA00022692"/>
    </source>
</evidence>
<evidence type="ECO:0000256" key="7">
    <source>
        <dbReference type="RuleBase" id="RU363032"/>
    </source>
</evidence>
<keyword evidence="4 7" id="KW-0812">Transmembrane</keyword>
<proteinExistence type="inferred from homology"/>
<dbReference type="RefSeq" id="WP_390235308.1">
    <property type="nucleotide sequence ID" value="NZ_JBHSWI010000001.1"/>
</dbReference>
<evidence type="ECO:0000256" key="3">
    <source>
        <dbReference type="ARBA" id="ARBA00022475"/>
    </source>
</evidence>